<evidence type="ECO:0008006" key="3">
    <source>
        <dbReference type="Google" id="ProtNLM"/>
    </source>
</evidence>
<proteinExistence type="predicted"/>
<dbReference type="PANTHER" id="PTHR48471">
    <property type="entry name" value="DDE TNP4 DOMAIN-CONTAINING PROTEIN"/>
    <property type="match status" value="1"/>
</dbReference>
<keyword evidence="1" id="KW-0732">Signal</keyword>
<dbReference type="AlphaFoldDB" id="W2M5D7"/>
<feature type="chain" id="PRO_5004820365" description="DDE Tnp4 domain-containing protein" evidence="1">
    <location>
        <begin position="24"/>
        <end position="243"/>
    </location>
</feature>
<organism evidence="2">
    <name type="scientific">Phytophthora nicotianae</name>
    <name type="common">Potato buckeye rot agent</name>
    <name type="synonym">Phytophthora parasitica</name>
    <dbReference type="NCBI Taxonomy" id="4792"/>
    <lineage>
        <taxon>Eukaryota</taxon>
        <taxon>Sar</taxon>
        <taxon>Stramenopiles</taxon>
        <taxon>Oomycota</taxon>
        <taxon>Peronosporomycetes</taxon>
        <taxon>Peronosporales</taxon>
        <taxon>Peronosporaceae</taxon>
        <taxon>Phytophthora</taxon>
    </lineage>
</organism>
<dbReference type="VEuPathDB" id="FungiDB:PPTG_13643"/>
<dbReference type="PANTHER" id="PTHR48471:SF1">
    <property type="entry name" value="DDE TNP4 DOMAIN-CONTAINING PROTEIN"/>
    <property type="match status" value="1"/>
</dbReference>
<sequence length="243" mass="27629">MAGFTNLYVNLILFCPTTNLVRGGTLVGAQCPLRKKILEFISGFIYCSNFNWAKLLLNLSRFCLKLGTSPLETFTNKIHEEDDDIDVLLLTAVHSRREASLRSVRREVHQQMIESAWRGAMRTRHYLTVSCMDVPCVAVWMALYKNGLDKNFINATSLTRAAFKTLLRRLARFYHLPSGRGRPPKLRYYHQALGLVLCFYVGSMENSTQCMLFEAPPSTLSRSLRAAEEALSRALPEFSLARI</sequence>
<feature type="signal peptide" evidence="1">
    <location>
        <begin position="1"/>
        <end position="23"/>
    </location>
</feature>
<dbReference type="EMBL" id="KI696856">
    <property type="protein sequence ID" value="ETM30709.1"/>
    <property type="molecule type" value="Genomic_DNA"/>
</dbReference>
<dbReference type="Proteomes" id="UP000054532">
    <property type="component" value="Unassembled WGS sequence"/>
</dbReference>
<name>W2M5D7_PHYNI</name>
<gene>
    <name evidence="2" type="ORF">L914_21616</name>
</gene>
<evidence type="ECO:0000256" key="1">
    <source>
        <dbReference type="SAM" id="SignalP"/>
    </source>
</evidence>
<evidence type="ECO:0000313" key="2">
    <source>
        <dbReference type="EMBL" id="ETM30709.1"/>
    </source>
</evidence>
<reference evidence="2" key="1">
    <citation type="submission" date="2013-11" db="EMBL/GenBank/DDBJ databases">
        <title>The Genome Sequence of Phytophthora parasitica IAC_01/95.</title>
        <authorList>
            <consortium name="The Broad Institute Genomics Platform"/>
            <person name="Russ C."/>
            <person name="Tyler B."/>
            <person name="Panabieres F."/>
            <person name="Shan W."/>
            <person name="Tripathy S."/>
            <person name="Grunwald N."/>
            <person name="Machado M."/>
            <person name="Johnson C.S."/>
            <person name="Arredondo F."/>
            <person name="Hong C."/>
            <person name="Coffey M."/>
            <person name="Young S.K."/>
            <person name="Zeng Q."/>
            <person name="Gargeya S."/>
            <person name="Fitzgerald M."/>
            <person name="Abouelleil A."/>
            <person name="Alvarado L."/>
            <person name="Chapman S.B."/>
            <person name="Gainer-Dewar J."/>
            <person name="Goldberg J."/>
            <person name="Griggs A."/>
            <person name="Gujja S."/>
            <person name="Hansen M."/>
            <person name="Howarth C."/>
            <person name="Imamovic A."/>
            <person name="Ireland A."/>
            <person name="Larimer J."/>
            <person name="McCowan C."/>
            <person name="Murphy C."/>
            <person name="Pearson M."/>
            <person name="Poon T.W."/>
            <person name="Priest M."/>
            <person name="Roberts A."/>
            <person name="Saif S."/>
            <person name="Shea T."/>
            <person name="Sykes S."/>
            <person name="Wortman J."/>
            <person name="Nusbaum C."/>
            <person name="Birren B."/>
        </authorList>
    </citation>
    <scope>NUCLEOTIDE SEQUENCE [LARGE SCALE GENOMIC DNA]</scope>
    <source>
        <strain evidence="2">IAC_01/95</strain>
    </source>
</reference>
<protein>
    <recommendedName>
        <fullName evidence="3">DDE Tnp4 domain-containing protein</fullName>
    </recommendedName>
</protein>
<accession>W2M5D7</accession>